<proteinExistence type="predicted"/>
<evidence type="ECO:0000313" key="1">
    <source>
        <dbReference type="EnsemblProtists" id="HpaP801162"/>
    </source>
</evidence>
<accession>M4B4G3</accession>
<dbReference type="EMBL" id="JH598253">
    <property type="status" value="NOT_ANNOTATED_CDS"/>
    <property type="molecule type" value="Genomic_DNA"/>
</dbReference>
<sequence length="63" mass="7375">MDFALLPMPCRRCQSQSCVEIELDLSHTVVLPHGYMNVKVASQRRLLRRLETLVYTHDLLYTL</sequence>
<protein>
    <submittedName>
        <fullName evidence="1">Uncharacterized protein</fullName>
    </submittedName>
</protein>
<dbReference type="Proteomes" id="UP000011713">
    <property type="component" value="Unassembled WGS sequence"/>
</dbReference>
<evidence type="ECO:0000313" key="2">
    <source>
        <dbReference type="Proteomes" id="UP000011713"/>
    </source>
</evidence>
<keyword evidence="2" id="KW-1185">Reference proteome</keyword>
<dbReference type="InParanoid" id="M4B4G3"/>
<dbReference type="HOGENOM" id="CLU_2890586_0_0_1"/>
<dbReference type="VEuPathDB" id="FungiDB:HpaG801162"/>
<dbReference type="AlphaFoldDB" id="M4B4G3"/>
<reference evidence="2" key="1">
    <citation type="journal article" date="2010" name="Science">
        <title>Signatures of adaptation to obligate biotrophy in the Hyaloperonospora arabidopsidis genome.</title>
        <authorList>
            <person name="Baxter L."/>
            <person name="Tripathy S."/>
            <person name="Ishaque N."/>
            <person name="Boot N."/>
            <person name="Cabral A."/>
            <person name="Kemen E."/>
            <person name="Thines M."/>
            <person name="Ah-Fong A."/>
            <person name="Anderson R."/>
            <person name="Badejoko W."/>
            <person name="Bittner-Eddy P."/>
            <person name="Boore J.L."/>
            <person name="Chibucos M.C."/>
            <person name="Coates M."/>
            <person name="Dehal P."/>
            <person name="Delehaunty K."/>
            <person name="Dong S."/>
            <person name="Downton P."/>
            <person name="Dumas B."/>
            <person name="Fabro G."/>
            <person name="Fronick C."/>
            <person name="Fuerstenberg S.I."/>
            <person name="Fulton L."/>
            <person name="Gaulin E."/>
            <person name="Govers F."/>
            <person name="Hughes L."/>
            <person name="Humphray S."/>
            <person name="Jiang R.H."/>
            <person name="Judelson H."/>
            <person name="Kamoun S."/>
            <person name="Kyung K."/>
            <person name="Meijer H."/>
            <person name="Minx P."/>
            <person name="Morris P."/>
            <person name="Nelson J."/>
            <person name="Phuntumart V."/>
            <person name="Qutob D."/>
            <person name="Rehmany A."/>
            <person name="Rougon-Cardoso A."/>
            <person name="Ryden P."/>
            <person name="Torto-Alalibo T."/>
            <person name="Studholme D."/>
            <person name="Wang Y."/>
            <person name="Win J."/>
            <person name="Wood J."/>
            <person name="Clifton S.W."/>
            <person name="Rogers J."/>
            <person name="Van den Ackerveken G."/>
            <person name="Jones J.D."/>
            <person name="McDowell J.M."/>
            <person name="Beynon J."/>
            <person name="Tyler B.M."/>
        </authorList>
    </citation>
    <scope>NUCLEOTIDE SEQUENCE [LARGE SCALE GENOMIC DNA]</scope>
    <source>
        <strain evidence="2">Emoy2</strain>
    </source>
</reference>
<reference evidence="1" key="2">
    <citation type="submission" date="2015-06" db="UniProtKB">
        <authorList>
            <consortium name="EnsemblProtists"/>
        </authorList>
    </citation>
    <scope>IDENTIFICATION</scope>
    <source>
        <strain evidence="1">Emoy2</strain>
    </source>
</reference>
<name>M4B4G3_HYAAE</name>
<organism evidence="1 2">
    <name type="scientific">Hyaloperonospora arabidopsidis (strain Emoy2)</name>
    <name type="common">Downy mildew agent</name>
    <name type="synonym">Peronospora arabidopsidis</name>
    <dbReference type="NCBI Taxonomy" id="559515"/>
    <lineage>
        <taxon>Eukaryota</taxon>
        <taxon>Sar</taxon>
        <taxon>Stramenopiles</taxon>
        <taxon>Oomycota</taxon>
        <taxon>Peronosporomycetes</taxon>
        <taxon>Peronosporales</taxon>
        <taxon>Peronosporaceae</taxon>
        <taxon>Hyaloperonospora</taxon>
    </lineage>
</organism>
<dbReference type="EnsemblProtists" id="HpaT801162">
    <property type="protein sequence ID" value="HpaP801162"/>
    <property type="gene ID" value="HpaG801162"/>
</dbReference>